<evidence type="ECO:0000256" key="3">
    <source>
        <dbReference type="ARBA" id="ARBA00022989"/>
    </source>
</evidence>
<comment type="caution">
    <text evidence="7">The sequence shown here is derived from an EMBL/GenBank/DDBJ whole genome shotgun (WGS) entry which is preliminary data.</text>
</comment>
<dbReference type="InterPro" id="IPR000276">
    <property type="entry name" value="GPCR_Rhodpsn"/>
</dbReference>
<keyword evidence="4 5" id="KW-0472">Membrane</keyword>
<reference evidence="7" key="2">
    <citation type="submission" date="2020-11" db="EMBL/GenBank/DDBJ databases">
        <authorList>
            <person name="McCartney M.A."/>
            <person name="Auch B."/>
            <person name="Kono T."/>
            <person name="Mallez S."/>
            <person name="Becker A."/>
            <person name="Gohl D.M."/>
            <person name="Silverstein K.A.T."/>
            <person name="Koren S."/>
            <person name="Bechman K.B."/>
            <person name="Herman A."/>
            <person name="Abrahante J.E."/>
            <person name="Garbe J."/>
        </authorList>
    </citation>
    <scope>NUCLEOTIDE SEQUENCE</scope>
    <source>
        <strain evidence="7">Duluth1</strain>
        <tissue evidence="7">Whole animal</tissue>
    </source>
</reference>
<gene>
    <name evidence="7" type="ORF">DPMN_178324</name>
</gene>
<dbReference type="SUPFAM" id="SSF81321">
    <property type="entry name" value="Family A G protein-coupled receptor-like"/>
    <property type="match status" value="1"/>
</dbReference>
<evidence type="ECO:0000313" key="8">
    <source>
        <dbReference type="Proteomes" id="UP000828390"/>
    </source>
</evidence>
<keyword evidence="8" id="KW-1185">Reference proteome</keyword>
<organism evidence="7 8">
    <name type="scientific">Dreissena polymorpha</name>
    <name type="common">Zebra mussel</name>
    <name type="synonym">Mytilus polymorpha</name>
    <dbReference type="NCBI Taxonomy" id="45954"/>
    <lineage>
        <taxon>Eukaryota</taxon>
        <taxon>Metazoa</taxon>
        <taxon>Spiralia</taxon>
        <taxon>Lophotrochozoa</taxon>
        <taxon>Mollusca</taxon>
        <taxon>Bivalvia</taxon>
        <taxon>Autobranchia</taxon>
        <taxon>Heteroconchia</taxon>
        <taxon>Euheterodonta</taxon>
        <taxon>Imparidentia</taxon>
        <taxon>Neoheterodontei</taxon>
        <taxon>Myida</taxon>
        <taxon>Dreissenoidea</taxon>
        <taxon>Dreissenidae</taxon>
        <taxon>Dreissena</taxon>
    </lineage>
</organism>
<dbReference type="PROSITE" id="PS50262">
    <property type="entry name" value="G_PROTEIN_RECEP_F1_2"/>
    <property type="match status" value="1"/>
</dbReference>
<dbReference type="Pfam" id="PF00001">
    <property type="entry name" value="7tm_1"/>
    <property type="match status" value="1"/>
</dbReference>
<feature type="transmembrane region" description="Helical" evidence="5">
    <location>
        <begin position="55"/>
        <end position="76"/>
    </location>
</feature>
<dbReference type="EMBL" id="JAIWYP010000009">
    <property type="protein sequence ID" value="KAH3776890.1"/>
    <property type="molecule type" value="Genomic_DNA"/>
</dbReference>
<reference evidence="7" key="1">
    <citation type="journal article" date="2019" name="bioRxiv">
        <title>The Genome of the Zebra Mussel, Dreissena polymorpha: A Resource for Invasive Species Research.</title>
        <authorList>
            <person name="McCartney M.A."/>
            <person name="Auch B."/>
            <person name="Kono T."/>
            <person name="Mallez S."/>
            <person name="Zhang Y."/>
            <person name="Obille A."/>
            <person name="Becker A."/>
            <person name="Abrahante J.E."/>
            <person name="Garbe J."/>
            <person name="Badalamenti J.P."/>
            <person name="Herman A."/>
            <person name="Mangelson H."/>
            <person name="Liachko I."/>
            <person name="Sullivan S."/>
            <person name="Sone E.D."/>
            <person name="Koren S."/>
            <person name="Silverstein K.A.T."/>
            <person name="Beckman K.B."/>
            <person name="Gohl D.M."/>
        </authorList>
    </citation>
    <scope>NUCLEOTIDE SEQUENCE</scope>
    <source>
        <strain evidence="7">Duluth1</strain>
        <tissue evidence="7">Whole animal</tissue>
    </source>
</reference>
<evidence type="ECO:0000313" key="7">
    <source>
        <dbReference type="EMBL" id="KAH3776890.1"/>
    </source>
</evidence>
<feature type="transmembrane region" description="Helical" evidence="5">
    <location>
        <begin position="12"/>
        <end position="35"/>
    </location>
</feature>
<dbReference type="GO" id="GO:0004930">
    <property type="term" value="F:G protein-coupled receptor activity"/>
    <property type="evidence" value="ECO:0007669"/>
    <property type="project" value="InterPro"/>
</dbReference>
<dbReference type="Gene3D" id="1.20.1070.10">
    <property type="entry name" value="Rhodopsin 7-helix transmembrane proteins"/>
    <property type="match status" value="1"/>
</dbReference>
<evidence type="ECO:0000256" key="2">
    <source>
        <dbReference type="ARBA" id="ARBA00022692"/>
    </source>
</evidence>
<evidence type="ECO:0000256" key="5">
    <source>
        <dbReference type="SAM" id="Phobius"/>
    </source>
</evidence>
<keyword evidence="3 5" id="KW-1133">Transmembrane helix</keyword>
<proteinExistence type="predicted"/>
<dbReference type="InterPro" id="IPR052954">
    <property type="entry name" value="GPCR-Ligand_Int"/>
</dbReference>
<evidence type="ECO:0000256" key="1">
    <source>
        <dbReference type="ARBA" id="ARBA00004370"/>
    </source>
</evidence>
<feature type="transmembrane region" description="Helical" evidence="5">
    <location>
        <begin position="201"/>
        <end position="221"/>
    </location>
</feature>
<feature type="transmembrane region" description="Helical" evidence="5">
    <location>
        <begin position="97"/>
        <end position="117"/>
    </location>
</feature>
<feature type="transmembrane region" description="Helical" evidence="5">
    <location>
        <begin position="148"/>
        <end position="168"/>
    </location>
</feature>
<dbReference type="AlphaFoldDB" id="A0A9D4ECL5"/>
<evidence type="ECO:0000256" key="4">
    <source>
        <dbReference type="ARBA" id="ARBA00023136"/>
    </source>
</evidence>
<evidence type="ECO:0000259" key="6">
    <source>
        <dbReference type="PROSITE" id="PS50262"/>
    </source>
</evidence>
<dbReference type="PANTHER" id="PTHR46641:SF2">
    <property type="entry name" value="FMRFAMIDE RECEPTOR"/>
    <property type="match status" value="1"/>
</dbReference>
<dbReference type="PRINTS" id="PR00237">
    <property type="entry name" value="GPCRRHODOPSN"/>
</dbReference>
<name>A0A9D4ECL5_DREPO</name>
<sequence length="314" mass="36449">MSKTLDEIEYCTTIFLIALAISDMMFCLSTFPHVFENGASSEYGRHDFMLYFRMYSAFAINTFIISSTLLTVLTAVMRYTAICHPFHSRQFISFKKTICAICVVFCFSAGFNAPQLWRHEMVEDKCFGTDRNIRLEDGAPFRNNSFVYIYKLIWAIFGNFIPLILLLYCNIRLVKALHESQQLRLLHSRDNAGCLSAHRRINITLITIIIFFFLLVAPSEISKFISYFSHSSSASGKGSYTYFLVSMITNTLQCINFSVNFVLYYAIIAPFRKTLHEFFCVLLRSRRRTRESTNSQQKQTCVLLTMKEQRRNLI</sequence>
<accession>A0A9D4ECL5</accession>
<feature type="domain" description="G-protein coupled receptors family 1 profile" evidence="6">
    <location>
        <begin position="1"/>
        <end position="264"/>
    </location>
</feature>
<feature type="transmembrane region" description="Helical" evidence="5">
    <location>
        <begin position="241"/>
        <end position="267"/>
    </location>
</feature>
<dbReference type="InterPro" id="IPR017452">
    <property type="entry name" value="GPCR_Rhodpsn_7TM"/>
</dbReference>
<comment type="subcellular location">
    <subcellularLocation>
        <location evidence="1">Membrane</location>
    </subcellularLocation>
</comment>
<dbReference type="GO" id="GO:0016020">
    <property type="term" value="C:membrane"/>
    <property type="evidence" value="ECO:0007669"/>
    <property type="project" value="UniProtKB-SubCell"/>
</dbReference>
<protein>
    <recommendedName>
        <fullName evidence="6">G-protein coupled receptors family 1 profile domain-containing protein</fullName>
    </recommendedName>
</protein>
<dbReference type="CDD" id="cd14978">
    <property type="entry name" value="7tmA_FMRFamide_R-like"/>
    <property type="match status" value="1"/>
</dbReference>
<dbReference type="Proteomes" id="UP000828390">
    <property type="component" value="Unassembled WGS sequence"/>
</dbReference>
<dbReference type="PANTHER" id="PTHR46641">
    <property type="entry name" value="FMRFAMIDE RECEPTOR-RELATED"/>
    <property type="match status" value="1"/>
</dbReference>
<keyword evidence="2 5" id="KW-0812">Transmembrane</keyword>